<dbReference type="Proteomes" id="UP000288096">
    <property type="component" value="Unassembled WGS sequence"/>
</dbReference>
<sequence>MLKKNVLRAFPKIRLPTLSEVIFDGAVTPSYHPETGRLFVPNALTGVFTGTVTDDDRKNDRSEGKIGKRLFCAGRLPDER</sequence>
<gene>
    <name evidence="1" type="ORF">DENIS_1590</name>
</gene>
<evidence type="ECO:0000313" key="2">
    <source>
        <dbReference type="Proteomes" id="UP000288096"/>
    </source>
</evidence>
<comment type="caution">
    <text evidence="1">The sequence shown here is derived from an EMBL/GenBank/DDBJ whole genome shotgun (WGS) entry which is preliminary data.</text>
</comment>
<evidence type="ECO:0000313" key="1">
    <source>
        <dbReference type="EMBL" id="GBC60633.1"/>
    </source>
</evidence>
<name>A0A401FUJ6_9BACT</name>
<accession>A0A401FUJ6</accession>
<dbReference type="AlphaFoldDB" id="A0A401FUJ6"/>
<reference evidence="2" key="1">
    <citation type="submission" date="2017-11" db="EMBL/GenBank/DDBJ databases">
        <authorList>
            <person name="Watanabe M."/>
            <person name="Kojima H."/>
        </authorList>
    </citation>
    <scope>NUCLEOTIDE SEQUENCE [LARGE SCALE GENOMIC DNA]</scope>
    <source>
        <strain evidence="2">Tokyo 01</strain>
    </source>
</reference>
<dbReference type="EMBL" id="BEXT01000001">
    <property type="protein sequence ID" value="GBC60633.1"/>
    <property type="molecule type" value="Genomic_DNA"/>
</dbReference>
<proteinExistence type="predicted"/>
<keyword evidence="2" id="KW-1185">Reference proteome</keyword>
<reference evidence="2" key="2">
    <citation type="submission" date="2019-01" db="EMBL/GenBank/DDBJ databases">
        <title>Genome sequence of Desulfonema ishimotonii strain Tokyo 01.</title>
        <authorList>
            <person name="Fukui M."/>
        </authorList>
    </citation>
    <scope>NUCLEOTIDE SEQUENCE [LARGE SCALE GENOMIC DNA]</scope>
    <source>
        <strain evidence="2">Tokyo 01</strain>
    </source>
</reference>
<organism evidence="1 2">
    <name type="scientific">Desulfonema ishimotonii</name>
    <dbReference type="NCBI Taxonomy" id="45657"/>
    <lineage>
        <taxon>Bacteria</taxon>
        <taxon>Pseudomonadati</taxon>
        <taxon>Thermodesulfobacteriota</taxon>
        <taxon>Desulfobacteria</taxon>
        <taxon>Desulfobacterales</taxon>
        <taxon>Desulfococcaceae</taxon>
        <taxon>Desulfonema</taxon>
    </lineage>
</organism>
<protein>
    <submittedName>
        <fullName evidence="1">Uncharacterized protein</fullName>
    </submittedName>
</protein>